<dbReference type="SMART" id="SM00226">
    <property type="entry name" value="LMWPc"/>
    <property type="match status" value="1"/>
</dbReference>
<dbReference type="PANTHER" id="PTHR11717:SF7">
    <property type="entry name" value="LOW MOLECULAR WEIGHT PHOSPHOTYROSINE PROTEIN PHOSPHATASE"/>
    <property type="match status" value="1"/>
</dbReference>
<dbReference type="SUPFAM" id="SSF52788">
    <property type="entry name" value="Phosphotyrosine protein phosphatases I"/>
    <property type="match status" value="1"/>
</dbReference>
<keyword evidence="7" id="KW-1185">Reference proteome</keyword>
<dbReference type="PRINTS" id="PR00719">
    <property type="entry name" value="LMWPTPASE"/>
</dbReference>
<proteinExistence type="inferred from homology"/>
<dbReference type="EC" id="3.1.3.48" evidence="2"/>
<evidence type="ECO:0000256" key="2">
    <source>
        <dbReference type="ARBA" id="ARBA00013064"/>
    </source>
</evidence>
<dbReference type="CDD" id="cd16343">
    <property type="entry name" value="LMWPTP"/>
    <property type="match status" value="1"/>
</dbReference>
<evidence type="ECO:0000313" key="7">
    <source>
        <dbReference type="Proteomes" id="UP001209803"/>
    </source>
</evidence>
<dbReference type="RefSeq" id="WP_247649322.1">
    <property type="nucleotide sequence ID" value="NZ_CP120863.1"/>
</dbReference>
<name>A0ABY8F3V4_9HYPH</name>
<evidence type="ECO:0000313" key="6">
    <source>
        <dbReference type="EMBL" id="WFE90173.1"/>
    </source>
</evidence>
<evidence type="ECO:0000256" key="4">
    <source>
        <dbReference type="ARBA" id="ARBA00022912"/>
    </source>
</evidence>
<protein>
    <recommendedName>
        <fullName evidence="2">protein-tyrosine-phosphatase</fullName>
        <ecNumber evidence="2">3.1.3.48</ecNumber>
    </recommendedName>
</protein>
<dbReference type="InterPro" id="IPR023485">
    <property type="entry name" value="Ptyr_pPase"/>
</dbReference>
<accession>A0ABY8F3V4</accession>
<dbReference type="Pfam" id="PF01451">
    <property type="entry name" value="LMWPc"/>
    <property type="match status" value="1"/>
</dbReference>
<evidence type="ECO:0000256" key="3">
    <source>
        <dbReference type="ARBA" id="ARBA00022801"/>
    </source>
</evidence>
<organism evidence="6 7">
    <name type="scientific">Roseibium porphyridii</name>
    <dbReference type="NCBI Taxonomy" id="2866279"/>
    <lineage>
        <taxon>Bacteria</taxon>
        <taxon>Pseudomonadati</taxon>
        <taxon>Pseudomonadota</taxon>
        <taxon>Alphaproteobacteria</taxon>
        <taxon>Hyphomicrobiales</taxon>
        <taxon>Stappiaceae</taxon>
        <taxon>Roseibium</taxon>
    </lineage>
</organism>
<dbReference type="PANTHER" id="PTHR11717">
    <property type="entry name" value="LOW MOLECULAR WEIGHT PROTEIN TYROSINE PHOSPHATASE"/>
    <property type="match status" value="1"/>
</dbReference>
<keyword evidence="4" id="KW-0904">Protein phosphatase</keyword>
<dbReference type="EMBL" id="CP120863">
    <property type="protein sequence ID" value="WFE90173.1"/>
    <property type="molecule type" value="Genomic_DNA"/>
</dbReference>
<evidence type="ECO:0000259" key="5">
    <source>
        <dbReference type="SMART" id="SM00226"/>
    </source>
</evidence>
<sequence>MVQSVLFVCLGNICRSPLAEGVFRSLVFDAGRSGEFEIDSAGTGAWHIGDPPDPRSIEIAAKYGVDISGQKARQVEDADFDRFDTIVAMDRSNLTKLNSWSNGGTAHIRLLLDDPVQEVPDPYCGGSDSFENVYRLIRAGGQRLLGTLTEQHS</sequence>
<dbReference type="InterPro" id="IPR050438">
    <property type="entry name" value="LMW_PTPase"/>
</dbReference>
<dbReference type="Proteomes" id="UP001209803">
    <property type="component" value="Chromosome"/>
</dbReference>
<dbReference type="InterPro" id="IPR036196">
    <property type="entry name" value="Ptyr_pPase_sf"/>
</dbReference>
<feature type="domain" description="Phosphotyrosine protein phosphatase I" evidence="5">
    <location>
        <begin position="3"/>
        <end position="147"/>
    </location>
</feature>
<reference evidence="6 7" key="1">
    <citation type="submission" date="2023-03" db="EMBL/GenBank/DDBJ databases">
        <title>Roseibium porphyridii sp. nov. and Roseibium rhodosorbium sp. nov. isolated from marine algae, Porphyridium cruentum and Rhodosorus marinus, respectively.</title>
        <authorList>
            <person name="Lee M.W."/>
            <person name="Choi B.J."/>
            <person name="Lee J.K."/>
            <person name="Choi D.G."/>
            <person name="Baek J.H."/>
            <person name="Bayburt H."/>
            <person name="Kim J.M."/>
            <person name="Han D.M."/>
            <person name="Kim K.H."/>
            <person name="Jeon C.O."/>
        </authorList>
    </citation>
    <scope>NUCLEOTIDE SEQUENCE [LARGE SCALE GENOMIC DNA]</scope>
    <source>
        <strain evidence="6 7">KMA01</strain>
    </source>
</reference>
<comment type="similarity">
    <text evidence="1">Belongs to the low molecular weight phosphotyrosine protein phosphatase family.</text>
</comment>
<keyword evidence="3" id="KW-0378">Hydrolase</keyword>
<dbReference type="InterPro" id="IPR017867">
    <property type="entry name" value="Tyr_phospatase_low_mol_wt"/>
</dbReference>
<dbReference type="Gene3D" id="3.40.50.2300">
    <property type="match status" value="1"/>
</dbReference>
<gene>
    <name evidence="6" type="ORF">K1718_02155</name>
</gene>
<evidence type="ECO:0000256" key="1">
    <source>
        <dbReference type="ARBA" id="ARBA00011063"/>
    </source>
</evidence>